<organism evidence="2 3">
    <name type="scientific">Lasallia pustulata</name>
    <dbReference type="NCBI Taxonomy" id="136370"/>
    <lineage>
        <taxon>Eukaryota</taxon>
        <taxon>Fungi</taxon>
        <taxon>Dikarya</taxon>
        <taxon>Ascomycota</taxon>
        <taxon>Pezizomycotina</taxon>
        <taxon>Lecanoromycetes</taxon>
        <taxon>OSLEUM clade</taxon>
        <taxon>Umbilicariomycetidae</taxon>
        <taxon>Umbilicariales</taxon>
        <taxon>Umbilicariaceae</taxon>
        <taxon>Lasallia</taxon>
    </lineage>
</organism>
<feature type="region of interest" description="Disordered" evidence="1">
    <location>
        <begin position="55"/>
        <end position="82"/>
    </location>
</feature>
<evidence type="ECO:0000313" key="3">
    <source>
        <dbReference type="Proteomes" id="UP000324767"/>
    </source>
</evidence>
<evidence type="ECO:0000256" key="1">
    <source>
        <dbReference type="SAM" id="MobiDB-lite"/>
    </source>
</evidence>
<dbReference type="EMBL" id="VXIT01000009">
    <property type="protein sequence ID" value="KAA6410239.1"/>
    <property type="molecule type" value="Genomic_DNA"/>
</dbReference>
<sequence length="142" mass="16038">MGQRFRRCRRGGGENIVRGIRRIRRGRREMVQIKTWWGRHRTTKNSMIQIMSGSRRKVGKIGGTVEEQRNEDSGEADDIKAGSSHVGQVMPLPRWSLASLVVCNEALHGQEAETWGLSGCRLLRSPVRQLDPINEHGGGIRQ</sequence>
<name>A0A5M8PLH9_9LECA</name>
<dbReference type="AlphaFoldDB" id="A0A5M8PLH9"/>
<gene>
    <name evidence="2" type="ORF">FRX48_05660</name>
</gene>
<accession>A0A5M8PLH9</accession>
<dbReference type="Proteomes" id="UP000324767">
    <property type="component" value="Unassembled WGS sequence"/>
</dbReference>
<evidence type="ECO:0000313" key="2">
    <source>
        <dbReference type="EMBL" id="KAA6410239.1"/>
    </source>
</evidence>
<comment type="caution">
    <text evidence="2">The sequence shown here is derived from an EMBL/GenBank/DDBJ whole genome shotgun (WGS) entry which is preliminary data.</text>
</comment>
<feature type="compositionally biased region" description="Basic and acidic residues" evidence="1">
    <location>
        <begin position="66"/>
        <end position="80"/>
    </location>
</feature>
<reference evidence="2 3" key="1">
    <citation type="submission" date="2019-09" db="EMBL/GenBank/DDBJ databases">
        <title>The hologenome of the rock-dwelling lichen Lasallia pustulata.</title>
        <authorList>
            <person name="Greshake Tzovaras B."/>
            <person name="Segers F."/>
            <person name="Bicker A."/>
            <person name="Dal Grande F."/>
            <person name="Otte J."/>
            <person name="Hankeln T."/>
            <person name="Schmitt I."/>
            <person name="Ebersberger I."/>
        </authorList>
    </citation>
    <scope>NUCLEOTIDE SEQUENCE [LARGE SCALE GENOMIC DNA]</scope>
    <source>
        <strain evidence="2">A1-1</strain>
    </source>
</reference>
<proteinExistence type="predicted"/>
<protein>
    <submittedName>
        <fullName evidence="2">Uncharacterized protein</fullName>
    </submittedName>
</protein>